<evidence type="ECO:0000313" key="8">
    <source>
        <dbReference type="EMBL" id="TVY57612.1"/>
    </source>
</evidence>
<protein>
    <submittedName>
        <fullName evidence="8">Putative transporter</fullName>
    </submittedName>
</protein>
<feature type="transmembrane region" description="Helical" evidence="6">
    <location>
        <begin position="362"/>
        <end position="382"/>
    </location>
</feature>
<dbReference type="PROSITE" id="PS50850">
    <property type="entry name" value="MFS"/>
    <property type="match status" value="1"/>
</dbReference>
<dbReference type="PANTHER" id="PTHR23501">
    <property type="entry name" value="MAJOR FACILITATOR SUPERFAMILY"/>
    <property type="match status" value="1"/>
</dbReference>
<dbReference type="PANTHER" id="PTHR23501:SF81">
    <property type="entry name" value="VACUOLAR BASIC AMINO ACID TRANSPORTER 2"/>
    <property type="match status" value="1"/>
</dbReference>
<evidence type="ECO:0000256" key="5">
    <source>
        <dbReference type="SAM" id="MobiDB-lite"/>
    </source>
</evidence>
<dbReference type="Pfam" id="PF07690">
    <property type="entry name" value="MFS_1"/>
    <property type="match status" value="1"/>
</dbReference>
<dbReference type="Gene3D" id="1.20.1250.20">
    <property type="entry name" value="MFS general substrate transporter like domains"/>
    <property type="match status" value="1"/>
</dbReference>
<dbReference type="SUPFAM" id="SSF103473">
    <property type="entry name" value="MFS general substrate transporter"/>
    <property type="match status" value="1"/>
</dbReference>
<organism evidence="8 9">
    <name type="scientific">Lachnellula cervina</name>
    <dbReference type="NCBI Taxonomy" id="1316786"/>
    <lineage>
        <taxon>Eukaryota</taxon>
        <taxon>Fungi</taxon>
        <taxon>Dikarya</taxon>
        <taxon>Ascomycota</taxon>
        <taxon>Pezizomycotina</taxon>
        <taxon>Leotiomycetes</taxon>
        <taxon>Helotiales</taxon>
        <taxon>Lachnaceae</taxon>
        <taxon>Lachnellula</taxon>
    </lineage>
</organism>
<feature type="transmembrane region" description="Helical" evidence="6">
    <location>
        <begin position="288"/>
        <end position="308"/>
    </location>
</feature>
<keyword evidence="9" id="KW-1185">Reference proteome</keyword>
<dbReference type="InterPro" id="IPR011701">
    <property type="entry name" value="MFS"/>
</dbReference>
<keyword evidence="3 6" id="KW-1133">Transmembrane helix</keyword>
<evidence type="ECO:0000313" key="9">
    <source>
        <dbReference type="Proteomes" id="UP000481288"/>
    </source>
</evidence>
<keyword evidence="2 6" id="KW-0812">Transmembrane</keyword>
<name>A0A7D8Z3J2_9HELO</name>
<evidence type="ECO:0000256" key="6">
    <source>
        <dbReference type="SAM" id="Phobius"/>
    </source>
</evidence>
<reference evidence="8 9" key="1">
    <citation type="submission" date="2018-05" db="EMBL/GenBank/DDBJ databases">
        <title>Whole genome sequencing for identification of molecular markers to develop diagnostic detection tools for the regulated plant pathogen Lachnellula willkommii.</title>
        <authorList>
            <person name="Giroux E."/>
            <person name="Bilodeau G."/>
        </authorList>
    </citation>
    <scope>NUCLEOTIDE SEQUENCE [LARGE SCALE GENOMIC DNA]</scope>
    <source>
        <strain evidence="8 9">CBS 625.97</strain>
    </source>
</reference>
<feature type="transmembrane region" description="Helical" evidence="6">
    <location>
        <begin position="257"/>
        <end position="276"/>
    </location>
</feature>
<dbReference type="InterPro" id="IPR020846">
    <property type="entry name" value="MFS_dom"/>
</dbReference>
<sequence>MESFPAQRVESGQQISAEPADEHTEATPLLLPGVQNDPKSPHISWVPPPGFLWIEIAIFSNVFLSGFDGTITASTYAVIGSEFNAANTISWLTTSYLITSTAFQPLYGRFSDILGRRTCFFTATITFLLGCLGCGLSPDVISLNLMRALTGLGGGGLMTMATIINSDMIPFKERGMYQACQNVLHGFGSICGASIGGWIADTIGWRWCFLCQVPVSIFAFVVGYYVIDDKRTLEVSVEQSEEPEPVVKASLWKQIDLSGAILLVLGLSAQLAALSMGGNNYTWTDIRVIISLVISAVLLVLFVIIEIRTNAIPVMPMSMLKGQLAISNLISNICVGMAAYSFLFMIPLFFQVVLQDSPSQAGLRLVVPSLATPVGGLIAGIVMSRVGKLSWLVRMGCFLMMLGNGLVASLQFTESARWKYVLYLIPANLGQGMAYPGILFTFLAAFDHSQQAVSTSMVYLFRSLGTVWGVAASSAIIQNVLSSQLPLALSGVPNKEQIIDEIRHSITVLDTLPVEIQSIARHIYYNALVHSFQVSTAVGAIAFISAFFARGGNLNRK</sequence>
<feature type="transmembrane region" description="Helical" evidence="6">
    <location>
        <begin position="119"/>
        <end position="138"/>
    </location>
</feature>
<feature type="transmembrane region" description="Helical" evidence="6">
    <location>
        <begin position="458"/>
        <end position="477"/>
    </location>
</feature>
<dbReference type="CDD" id="cd17502">
    <property type="entry name" value="MFS_Azr1_MDR_like"/>
    <property type="match status" value="1"/>
</dbReference>
<accession>A0A7D8Z3J2</accession>
<feature type="region of interest" description="Disordered" evidence="5">
    <location>
        <begin position="1"/>
        <end position="22"/>
    </location>
</feature>
<feature type="transmembrane region" description="Helical" evidence="6">
    <location>
        <begin position="144"/>
        <end position="164"/>
    </location>
</feature>
<evidence type="ECO:0000256" key="4">
    <source>
        <dbReference type="ARBA" id="ARBA00023136"/>
    </source>
</evidence>
<keyword evidence="4 6" id="KW-0472">Membrane</keyword>
<feature type="transmembrane region" description="Helical" evidence="6">
    <location>
        <begin position="523"/>
        <end position="549"/>
    </location>
</feature>
<feature type="transmembrane region" description="Helical" evidence="6">
    <location>
        <begin position="176"/>
        <end position="198"/>
    </location>
</feature>
<feature type="transmembrane region" description="Helical" evidence="6">
    <location>
        <begin position="204"/>
        <end position="227"/>
    </location>
</feature>
<evidence type="ECO:0000259" key="7">
    <source>
        <dbReference type="PROSITE" id="PS50850"/>
    </source>
</evidence>
<evidence type="ECO:0000256" key="3">
    <source>
        <dbReference type="ARBA" id="ARBA00022989"/>
    </source>
</evidence>
<gene>
    <name evidence="8" type="primary">SPBC460.03</name>
    <name evidence="8" type="ORF">LCER1_G002100</name>
</gene>
<dbReference type="EMBL" id="QGMG01000083">
    <property type="protein sequence ID" value="TVY57612.1"/>
    <property type="molecule type" value="Genomic_DNA"/>
</dbReference>
<comment type="subcellular location">
    <subcellularLocation>
        <location evidence="1">Membrane</location>
        <topology evidence="1">Multi-pass membrane protein</topology>
    </subcellularLocation>
</comment>
<dbReference type="GO" id="GO:0015174">
    <property type="term" value="F:basic amino acid transmembrane transporter activity"/>
    <property type="evidence" value="ECO:0007669"/>
    <property type="project" value="TreeGrafter"/>
</dbReference>
<dbReference type="AlphaFoldDB" id="A0A7D8Z3J2"/>
<dbReference type="FunFam" id="1.20.1250.20:FF:000670">
    <property type="entry name" value="MFS general substrate transporter"/>
    <property type="match status" value="1"/>
</dbReference>
<evidence type="ECO:0000256" key="2">
    <source>
        <dbReference type="ARBA" id="ARBA00022692"/>
    </source>
</evidence>
<dbReference type="InterPro" id="IPR036259">
    <property type="entry name" value="MFS_trans_sf"/>
</dbReference>
<dbReference type="GO" id="GO:0000329">
    <property type="term" value="C:fungal-type vacuole membrane"/>
    <property type="evidence" value="ECO:0007669"/>
    <property type="project" value="TreeGrafter"/>
</dbReference>
<evidence type="ECO:0000256" key="1">
    <source>
        <dbReference type="ARBA" id="ARBA00004141"/>
    </source>
</evidence>
<dbReference type="Gene3D" id="1.20.1720.10">
    <property type="entry name" value="Multidrug resistance protein D"/>
    <property type="match status" value="1"/>
</dbReference>
<feature type="domain" description="Major facilitator superfamily (MFS) profile" evidence="7">
    <location>
        <begin position="54"/>
        <end position="554"/>
    </location>
</feature>
<dbReference type="Proteomes" id="UP000481288">
    <property type="component" value="Unassembled WGS sequence"/>
</dbReference>
<feature type="transmembrane region" description="Helical" evidence="6">
    <location>
        <begin position="420"/>
        <end position="446"/>
    </location>
</feature>
<feature type="transmembrane region" description="Helical" evidence="6">
    <location>
        <begin position="329"/>
        <end position="350"/>
    </location>
</feature>
<proteinExistence type="predicted"/>
<dbReference type="OrthoDB" id="6770063at2759"/>
<comment type="caution">
    <text evidence="8">The sequence shown here is derived from an EMBL/GenBank/DDBJ whole genome shotgun (WGS) entry which is preliminary data.</text>
</comment>
<feature type="transmembrane region" description="Helical" evidence="6">
    <location>
        <begin position="389"/>
        <end position="408"/>
    </location>
</feature>